<dbReference type="RefSeq" id="WP_171475182.1">
    <property type="nucleotide sequence ID" value="NZ_CP053452.2"/>
</dbReference>
<dbReference type="PANTHER" id="PTHR30093:SF2">
    <property type="entry name" value="TYPE II SECRETION SYSTEM PROTEIN H"/>
    <property type="match status" value="1"/>
</dbReference>
<dbReference type="Gene3D" id="3.30.700.10">
    <property type="entry name" value="Glycoprotein, Type 4 Pilin"/>
    <property type="match status" value="1"/>
</dbReference>
<dbReference type="PANTHER" id="PTHR30093">
    <property type="entry name" value="GENERAL SECRETION PATHWAY PROTEIN G"/>
    <property type="match status" value="1"/>
</dbReference>
<dbReference type="EMBL" id="CP053452">
    <property type="protein sequence ID" value="QJX00441.1"/>
    <property type="molecule type" value="Genomic_DNA"/>
</dbReference>
<reference evidence="4" key="1">
    <citation type="submission" date="2020-05" db="EMBL/GenBank/DDBJ databases">
        <title>Frigoriglobus tundricola gen. nov., sp. nov., a psychrotolerant cellulolytic planctomycete of the family Gemmataceae with two divergent copies of 16S rRNA gene.</title>
        <authorList>
            <person name="Kulichevskaya I.S."/>
            <person name="Ivanova A.A."/>
            <person name="Naumoff D.G."/>
            <person name="Beletsky A.V."/>
            <person name="Rijpstra W.I.C."/>
            <person name="Sinninghe Damste J.S."/>
            <person name="Mardanov A.V."/>
            <person name="Ravin N.V."/>
            <person name="Dedysh S.N."/>
        </authorList>
    </citation>
    <scope>NUCLEOTIDE SEQUENCE [LARGE SCALE GENOMIC DNA]</scope>
    <source>
        <strain evidence="4">PL17</strain>
    </source>
</reference>
<evidence type="ECO:0000259" key="2">
    <source>
        <dbReference type="Pfam" id="PF07596"/>
    </source>
</evidence>
<keyword evidence="4" id="KW-1185">Reference proteome</keyword>
<dbReference type="SUPFAM" id="SSF54523">
    <property type="entry name" value="Pili subunits"/>
    <property type="match status" value="1"/>
</dbReference>
<feature type="transmembrane region" description="Helical" evidence="1">
    <location>
        <begin position="12"/>
        <end position="34"/>
    </location>
</feature>
<evidence type="ECO:0000313" key="3">
    <source>
        <dbReference type="EMBL" id="QJX00441.1"/>
    </source>
</evidence>
<name>A0A6M5Z4M6_9BACT</name>
<keyword evidence="1" id="KW-1133">Transmembrane helix</keyword>
<accession>A0A6M5Z4M6</accession>
<evidence type="ECO:0000256" key="1">
    <source>
        <dbReference type="SAM" id="Phobius"/>
    </source>
</evidence>
<dbReference type="KEGG" id="ftj:FTUN_8071"/>
<dbReference type="InterPro" id="IPR045584">
    <property type="entry name" value="Pilin-like"/>
</dbReference>
<proteinExistence type="predicted"/>
<dbReference type="InterPro" id="IPR011453">
    <property type="entry name" value="DUF1559"/>
</dbReference>
<keyword evidence="1" id="KW-0812">Transmembrane</keyword>
<dbReference type="InterPro" id="IPR027558">
    <property type="entry name" value="Pre_pil_HX9DG_C"/>
</dbReference>
<dbReference type="NCBIfam" id="TIGR04294">
    <property type="entry name" value="pre_pil_HX9DG"/>
    <property type="match status" value="1"/>
</dbReference>
<feature type="domain" description="DUF1559" evidence="2">
    <location>
        <begin position="38"/>
        <end position="277"/>
    </location>
</feature>
<evidence type="ECO:0000313" key="4">
    <source>
        <dbReference type="Proteomes" id="UP000503447"/>
    </source>
</evidence>
<dbReference type="AlphaFoldDB" id="A0A6M5Z4M6"/>
<dbReference type="Pfam" id="PF07596">
    <property type="entry name" value="SBP_bac_10"/>
    <property type="match status" value="1"/>
</dbReference>
<dbReference type="InterPro" id="IPR012902">
    <property type="entry name" value="N_methyl_site"/>
</dbReference>
<organism evidence="3 4">
    <name type="scientific">Frigoriglobus tundricola</name>
    <dbReference type="NCBI Taxonomy" id="2774151"/>
    <lineage>
        <taxon>Bacteria</taxon>
        <taxon>Pseudomonadati</taxon>
        <taxon>Planctomycetota</taxon>
        <taxon>Planctomycetia</taxon>
        <taxon>Gemmatales</taxon>
        <taxon>Gemmataceae</taxon>
        <taxon>Frigoriglobus</taxon>
    </lineage>
</organism>
<sequence length="302" mass="33000">MPTIARAADRRTAFTLIELLIVLAILAVLIGLMLPVVQKVRESAARIRCSNSLRQITLAAHGAHDTAHCFPPGLGHWPGPHAYGTFHFHLLPFMEQDPLYRDSYYRGFYFVANHGVYSQAIRSYVCPADPSAPADGRAFDLLGNAWGVSSYAVNAQVVCRVDPTGVLISADNLARLNDSFPDGTSNTLLLTEKYAQCFNNNYPTGGTFWGYYYTGSSLQPYHPGCAISWNGYSYGPASKFLVQPRPFNGGCDPTMASSPHSGGIQGAFVDGSVRFLSADMSMYTWWYLLTPDGGEVIPSDAY</sequence>
<keyword evidence="1" id="KW-0472">Membrane</keyword>
<dbReference type="NCBIfam" id="TIGR02532">
    <property type="entry name" value="IV_pilin_GFxxxE"/>
    <property type="match status" value="1"/>
</dbReference>
<dbReference type="Pfam" id="PF07963">
    <property type="entry name" value="N_methyl"/>
    <property type="match status" value="1"/>
</dbReference>
<gene>
    <name evidence="3" type="ORF">FTUN_8071</name>
</gene>
<dbReference type="Proteomes" id="UP000503447">
    <property type="component" value="Chromosome"/>
</dbReference>
<protein>
    <recommendedName>
        <fullName evidence="2">DUF1559 domain-containing protein</fullName>
    </recommendedName>
</protein>